<evidence type="ECO:0000256" key="6">
    <source>
        <dbReference type="ARBA" id="ARBA00022840"/>
    </source>
</evidence>
<dbReference type="GO" id="GO:0005737">
    <property type="term" value="C:cytoplasm"/>
    <property type="evidence" value="ECO:0007669"/>
    <property type="project" value="InterPro"/>
</dbReference>
<keyword evidence="6" id="KW-0067">ATP-binding</keyword>
<proteinExistence type="predicted"/>
<dbReference type="PANTHER" id="PTHR43395">
    <property type="entry name" value="SENSOR HISTIDINE KINASE CHEA"/>
    <property type="match status" value="1"/>
</dbReference>
<gene>
    <name evidence="11" type="primary">cheA_2</name>
    <name evidence="11" type="ORF">Poly41_59240</name>
</gene>
<dbReference type="InterPro" id="IPR004105">
    <property type="entry name" value="CheA-like_dim"/>
</dbReference>
<name>A0A5C6D9X1_9BACT</name>
<dbReference type="InterPro" id="IPR051315">
    <property type="entry name" value="Bact_Chemotaxis_CheA"/>
</dbReference>
<dbReference type="InterPro" id="IPR036061">
    <property type="entry name" value="CheW-like_dom_sf"/>
</dbReference>
<reference evidence="11 12" key="1">
    <citation type="submission" date="2019-02" db="EMBL/GenBank/DDBJ databases">
        <title>Deep-cultivation of Planctomycetes and their phenomic and genomic characterization uncovers novel biology.</title>
        <authorList>
            <person name="Wiegand S."/>
            <person name="Jogler M."/>
            <person name="Boedeker C."/>
            <person name="Pinto D."/>
            <person name="Vollmers J."/>
            <person name="Rivas-Marin E."/>
            <person name="Kohn T."/>
            <person name="Peeters S.H."/>
            <person name="Heuer A."/>
            <person name="Rast P."/>
            <person name="Oberbeckmann S."/>
            <person name="Bunk B."/>
            <person name="Jeske O."/>
            <person name="Meyerdierks A."/>
            <person name="Storesund J.E."/>
            <person name="Kallscheuer N."/>
            <person name="Luecker S."/>
            <person name="Lage O.M."/>
            <person name="Pohl T."/>
            <person name="Merkel B.J."/>
            <person name="Hornburger P."/>
            <person name="Mueller R.-W."/>
            <person name="Bruemmer F."/>
            <person name="Labrenz M."/>
            <person name="Spormann A.M."/>
            <person name="Op Den Camp H."/>
            <person name="Overmann J."/>
            <person name="Amann R."/>
            <person name="Jetten M.S.M."/>
            <person name="Mascher T."/>
            <person name="Medema M.H."/>
            <person name="Devos D.P."/>
            <person name="Kaster A.-K."/>
            <person name="Ovreas L."/>
            <person name="Rohde M."/>
            <person name="Galperin M.Y."/>
            <person name="Jogler C."/>
        </authorList>
    </citation>
    <scope>NUCLEOTIDE SEQUENCE [LARGE SCALE GENOMIC DNA]</scope>
    <source>
        <strain evidence="11 12">Poly41</strain>
    </source>
</reference>
<evidence type="ECO:0000256" key="9">
    <source>
        <dbReference type="SAM" id="MobiDB-lite"/>
    </source>
</evidence>
<dbReference type="InterPro" id="IPR002545">
    <property type="entry name" value="CheW-lke_dom"/>
</dbReference>
<dbReference type="AlphaFoldDB" id="A0A5C6D9X1"/>
<evidence type="ECO:0000256" key="7">
    <source>
        <dbReference type="ARBA" id="ARBA00023012"/>
    </source>
</evidence>
<dbReference type="Pfam" id="PF01584">
    <property type="entry name" value="CheW"/>
    <property type="match status" value="1"/>
</dbReference>
<comment type="function">
    <text evidence="8">Involved in the transmission of sensory signals from the chemoreceptors to the flagellar motors. CheA is autophosphorylated; it can transfer its phosphate group to either CheB or CheY.</text>
</comment>
<accession>A0A5C6D9X1</accession>
<keyword evidence="7" id="KW-0902">Two-component regulatory system</keyword>
<dbReference type="SUPFAM" id="SSF50341">
    <property type="entry name" value="CheW-like"/>
    <property type="match status" value="1"/>
</dbReference>
<feature type="region of interest" description="Disordered" evidence="9">
    <location>
        <begin position="1"/>
        <end position="47"/>
    </location>
</feature>
<dbReference type="Proteomes" id="UP000319143">
    <property type="component" value="Unassembled WGS sequence"/>
</dbReference>
<keyword evidence="6" id="KW-0547">Nucleotide-binding</keyword>
<evidence type="ECO:0000313" key="11">
    <source>
        <dbReference type="EMBL" id="TWU32036.1"/>
    </source>
</evidence>
<dbReference type="EC" id="2.7.13.3" evidence="2"/>
<dbReference type="RefSeq" id="WP_146530668.1">
    <property type="nucleotide sequence ID" value="NZ_SJPV01000014.1"/>
</dbReference>
<organism evidence="11 12">
    <name type="scientific">Novipirellula artificiosorum</name>
    <dbReference type="NCBI Taxonomy" id="2528016"/>
    <lineage>
        <taxon>Bacteria</taxon>
        <taxon>Pseudomonadati</taxon>
        <taxon>Planctomycetota</taxon>
        <taxon>Planctomycetia</taxon>
        <taxon>Pirellulales</taxon>
        <taxon>Pirellulaceae</taxon>
        <taxon>Novipirellula</taxon>
    </lineage>
</organism>
<evidence type="ECO:0000256" key="5">
    <source>
        <dbReference type="ARBA" id="ARBA00022777"/>
    </source>
</evidence>
<evidence type="ECO:0000256" key="3">
    <source>
        <dbReference type="ARBA" id="ARBA00022553"/>
    </source>
</evidence>
<dbReference type="OrthoDB" id="9803176at2"/>
<evidence type="ECO:0000259" key="10">
    <source>
        <dbReference type="SMART" id="SM01231"/>
    </source>
</evidence>
<dbReference type="PANTHER" id="PTHR43395:SF10">
    <property type="entry name" value="CHEMOTAXIS PROTEIN CHEA"/>
    <property type="match status" value="1"/>
</dbReference>
<sequence>MPAGVTDAATPDQVEPTDDPEPVVSPASLVPIDATGTGETHTSDKAAGKVAETMRVEIDQLDGLMNLAGELVVNRARFVQISRQISPAHRKASTLNRIRDFCDSLRHTIDGLENDTAEPCDRIALVEQLRRGLELMDEHSEIWEHDRGYLEKFGEAIDQLSWVSQSLQKGVLDTRMVPVGPLFNRFKRVVRDLSNERGKRVNLRIRGEKTELDKRMIDALGDPLVHLVRNSIDHGLESPQVRRDNDKPDVGTIFLEATHSGNNVSIHIRDDGGGIDVEKIKAKLVSNRVLSESAAGELSDEQALDYIWHPGFSTAGDDDVVTVQGKRTIDVRDEFIPLVTIDEILDWHDIDSGHDGPGGRESDGDECDAEVQASEVVILQIAGKTMGLRVDELLGSHDMVIKSLSDNFFDIRGTRTDRVKANNRRETKRWQPNAYYSSTMPCLCGNAFARLRNPPVGKSQVKRRMANRPCRFINKKNRTSSPWIS</sequence>
<evidence type="ECO:0000256" key="4">
    <source>
        <dbReference type="ARBA" id="ARBA00022679"/>
    </source>
</evidence>
<dbReference type="SMART" id="SM01231">
    <property type="entry name" value="H-kinase_dim"/>
    <property type="match status" value="1"/>
</dbReference>
<dbReference type="InterPro" id="IPR037006">
    <property type="entry name" value="CheA-like_homodim_sf"/>
</dbReference>
<dbReference type="InterPro" id="IPR036890">
    <property type="entry name" value="HATPase_C_sf"/>
</dbReference>
<protein>
    <recommendedName>
        <fullName evidence="2">histidine kinase</fullName>
        <ecNumber evidence="2">2.7.13.3</ecNumber>
    </recommendedName>
</protein>
<dbReference type="GO" id="GO:0006935">
    <property type="term" value="P:chemotaxis"/>
    <property type="evidence" value="ECO:0007669"/>
    <property type="project" value="InterPro"/>
</dbReference>
<keyword evidence="4 11" id="KW-0808">Transferase</keyword>
<comment type="catalytic activity">
    <reaction evidence="1">
        <text>ATP + protein L-histidine = ADP + protein N-phospho-L-histidine.</text>
        <dbReference type="EC" id="2.7.13.3"/>
    </reaction>
</comment>
<keyword evidence="12" id="KW-1185">Reference proteome</keyword>
<feature type="domain" description="Histidine kinase CheA-like homodimeric" evidence="10">
    <location>
        <begin position="51"/>
        <end position="174"/>
    </location>
</feature>
<evidence type="ECO:0000256" key="8">
    <source>
        <dbReference type="ARBA" id="ARBA00035100"/>
    </source>
</evidence>
<dbReference type="Gene3D" id="2.30.30.40">
    <property type="entry name" value="SH3 Domains"/>
    <property type="match status" value="1"/>
</dbReference>
<dbReference type="EMBL" id="SJPV01000014">
    <property type="protein sequence ID" value="TWU32036.1"/>
    <property type="molecule type" value="Genomic_DNA"/>
</dbReference>
<dbReference type="Gene3D" id="3.30.565.10">
    <property type="entry name" value="Histidine kinase-like ATPase, C-terminal domain"/>
    <property type="match status" value="1"/>
</dbReference>
<comment type="caution">
    <text evidence="11">The sequence shown here is derived from an EMBL/GenBank/DDBJ whole genome shotgun (WGS) entry which is preliminary data.</text>
</comment>
<evidence type="ECO:0000256" key="2">
    <source>
        <dbReference type="ARBA" id="ARBA00012438"/>
    </source>
</evidence>
<evidence type="ECO:0000313" key="12">
    <source>
        <dbReference type="Proteomes" id="UP000319143"/>
    </source>
</evidence>
<dbReference type="GO" id="GO:0005524">
    <property type="term" value="F:ATP binding"/>
    <property type="evidence" value="ECO:0007669"/>
    <property type="project" value="UniProtKB-KW"/>
</dbReference>
<keyword evidence="3" id="KW-0597">Phosphoprotein</keyword>
<keyword evidence="5" id="KW-0418">Kinase</keyword>
<dbReference type="FunFam" id="3.30.565.10:FF:000016">
    <property type="entry name" value="Chemotaxis protein CheA, putative"/>
    <property type="match status" value="1"/>
</dbReference>
<dbReference type="Pfam" id="PF02895">
    <property type="entry name" value="H-kinase_dim"/>
    <property type="match status" value="1"/>
</dbReference>
<evidence type="ECO:0000256" key="1">
    <source>
        <dbReference type="ARBA" id="ARBA00000085"/>
    </source>
</evidence>
<dbReference type="SUPFAM" id="SSF55874">
    <property type="entry name" value="ATPase domain of HSP90 chaperone/DNA topoisomerase II/histidine kinase"/>
    <property type="match status" value="1"/>
</dbReference>
<dbReference type="GO" id="GO:0000155">
    <property type="term" value="F:phosphorelay sensor kinase activity"/>
    <property type="evidence" value="ECO:0007669"/>
    <property type="project" value="InterPro"/>
</dbReference>
<dbReference type="Gene3D" id="1.10.287.560">
    <property type="entry name" value="Histidine kinase CheA-like, homodimeric domain"/>
    <property type="match status" value="1"/>
</dbReference>
<dbReference type="SUPFAM" id="SSF47384">
    <property type="entry name" value="Homodimeric domain of signal transducing histidine kinase"/>
    <property type="match status" value="1"/>
</dbReference>
<dbReference type="InterPro" id="IPR036097">
    <property type="entry name" value="HisK_dim/P_sf"/>
</dbReference>